<evidence type="ECO:0000313" key="2">
    <source>
        <dbReference type="RefSeq" id="XP_073939034.1"/>
    </source>
</evidence>
<dbReference type="RefSeq" id="XP_073939034.1">
    <property type="nucleotide sequence ID" value="XM_074082933.1"/>
</dbReference>
<gene>
    <name evidence="2" type="primary">Cage1</name>
</gene>
<evidence type="ECO:0000313" key="1">
    <source>
        <dbReference type="Proteomes" id="UP001732720"/>
    </source>
</evidence>
<protein>
    <submittedName>
        <fullName evidence="2">Cancer-associated gene 1 protein isoform X2</fullName>
    </submittedName>
</protein>
<organism evidence="1 2">
    <name type="scientific">Castor canadensis</name>
    <name type="common">American beaver</name>
    <dbReference type="NCBI Taxonomy" id="51338"/>
    <lineage>
        <taxon>Eukaryota</taxon>
        <taxon>Metazoa</taxon>
        <taxon>Chordata</taxon>
        <taxon>Craniata</taxon>
        <taxon>Vertebrata</taxon>
        <taxon>Euteleostomi</taxon>
        <taxon>Mammalia</taxon>
        <taxon>Eutheria</taxon>
        <taxon>Euarchontoglires</taxon>
        <taxon>Glires</taxon>
        <taxon>Rodentia</taxon>
        <taxon>Castorimorpha</taxon>
        <taxon>Castoridae</taxon>
        <taxon>Castor</taxon>
    </lineage>
</organism>
<sequence length="899" mass="104361">MERPSIIQLLGLKTLKTFGHHPCQRKKRKKFWSSSSHPVRFEMDTSYEKLESMSESDAMNVSGLSQDFYHLDSSLCIEVSHITSDLPQNETKNLKRENGSTPSLSEDIYSIQDNVLGDTNIGDYSQNVQIQPINTSISSLRQFEPICKFHWIEAFGDEMTTFQNLVEDVSCPEKSELQNHGCNYAKETNIMQDSFKEENAIETITSTNKDQLAHECVRQSPRSPSLTYCNGETLQFTENSLDKNPLLESALKPTQPQSILDKESIPRNVENASYSENSFALLDLRVNYKTEAIEVSSKEIQNSREIPQMSVNHQEEVIEEGVESLEIASTWSPAAVSRSRGTSQNCMLPDMGQSLESLPLEEDMALNEVLQKLKHTNRKQQMQIQDLQCRNVHLEKKIKELQVKITKKHVFVDIINKLKENIEELIEDKYNIILEKNGINKKLQNLQEILANAHKHHQESRKEKETLQIQLKKLKVNCIRLQERYITEMQQKTISVNQCIEMDKTLCKKEEEIERLQQLKEELETATTSALDLLKREKEAREQEFLSLQEEFQKHEKENLKERRKLKSKVEKLIAQVKNLLLTCENERAKNTKLQQQIDEVKNENAELQHQHQVVRNEEQNCVPKFEISQFKEQLEEVMEPYVTKGTKRMHSNLLLNCSPCEENSLSPPAVKKTQLTSRIQSLLALVVGLLTCQDITNCDAEHFKESEKASDIMLQKLKSFQLRKKDLDKELLKHKDRITMLRELIANEKAFQDHMFEVTDFDSNEAKNVRDVPVLLAAKLDKYHNLNEELDFLITKLGSLLESKEDHCQRLIEENDKYQRHVGSLINKVTSYEEIIKCADQRLEISHSQIAYLEERNKHLEDLIRTPREKARKPRLSQNECASLSTWLKEQSLNQFFQ</sequence>
<name>A0AC58NBK0_CASCN</name>
<accession>A0AC58NBK0</accession>
<proteinExistence type="predicted"/>
<keyword evidence="1" id="KW-1185">Reference proteome</keyword>
<dbReference type="Proteomes" id="UP001732720">
    <property type="component" value="Chromosome 8"/>
</dbReference>
<reference evidence="2" key="1">
    <citation type="submission" date="2025-08" db="UniProtKB">
        <authorList>
            <consortium name="RefSeq"/>
        </authorList>
    </citation>
    <scope>IDENTIFICATION</scope>
</reference>